<protein>
    <submittedName>
        <fullName evidence="2">Uncharacterized protein</fullName>
    </submittedName>
</protein>
<evidence type="ECO:0000313" key="3">
    <source>
        <dbReference type="Proteomes" id="UP000053319"/>
    </source>
</evidence>
<proteinExistence type="predicted"/>
<accession>R7SY53</accession>
<evidence type="ECO:0000256" key="1">
    <source>
        <dbReference type="SAM" id="MobiDB-lite"/>
    </source>
</evidence>
<dbReference type="Proteomes" id="UP000053319">
    <property type="component" value="Unassembled WGS sequence"/>
</dbReference>
<sequence>MYDRLLRRCVCACARCPLQDMHRTMLSRYANTHAAFFPCAGARPGFWPVPHYFQAAMPRGTLRPPSDETRDVVNRRRAPCAPTPQQGRMTAAFGPRPASSARARSAERFFRCRTSRPQARERDATGKASDITRTGRTG</sequence>
<feature type="compositionally biased region" description="Basic and acidic residues" evidence="1">
    <location>
        <begin position="65"/>
        <end position="74"/>
    </location>
</feature>
<dbReference type="GeneID" id="18837493"/>
<dbReference type="AlphaFoldDB" id="R7SY53"/>
<organism evidence="2 3">
    <name type="scientific">Dichomitus squalens (strain LYAD-421)</name>
    <name type="common">Western red white-rot fungus</name>
    <dbReference type="NCBI Taxonomy" id="732165"/>
    <lineage>
        <taxon>Eukaryota</taxon>
        <taxon>Fungi</taxon>
        <taxon>Dikarya</taxon>
        <taxon>Basidiomycota</taxon>
        <taxon>Agaricomycotina</taxon>
        <taxon>Agaricomycetes</taxon>
        <taxon>Polyporales</taxon>
        <taxon>Polyporaceae</taxon>
        <taxon>Dichomitus</taxon>
    </lineage>
</organism>
<name>R7SY53_DICSQ</name>
<feature type="compositionally biased region" description="Low complexity" evidence="1">
    <location>
        <begin position="91"/>
        <end position="103"/>
    </location>
</feature>
<feature type="region of interest" description="Disordered" evidence="1">
    <location>
        <begin position="57"/>
        <end position="138"/>
    </location>
</feature>
<dbReference type="KEGG" id="dsq:DICSQDRAFT_155448"/>
<gene>
    <name evidence="2" type="ORF">DICSQDRAFT_155448</name>
</gene>
<dbReference type="EMBL" id="JH719412">
    <property type="protein sequence ID" value="EJF61021.1"/>
    <property type="molecule type" value="Genomic_DNA"/>
</dbReference>
<evidence type="ECO:0000313" key="2">
    <source>
        <dbReference type="EMBL" id="EJF61021.1"/>
    </source>
</evidence>
<dbReference type="RefSeq" id="XP_007366241.1">
    <property type="nucleotide sequence ID" value="XM_007366179.1"/>
</dbReference>
<dbReference type="HOGENOM" id="CLU_1855220_0_0_1"/>
<reference evidence="2 3" key="1">
    <citation type="journal article" date="2012" name="Science">
        <title>The Paleozoic origin of enzymatic lignin decomposition reconstructed from 31 fungal genomes.</title>
        <authorList>
            <person name="Floudas D."/>
            <person name="Binder M."/>
            <person name="Riley R."/>
            <person name="Barry K."/>
            <person name="Blanchette R.A."/>
            <person name="Henrissat B."/>
            <person name="Martinez A.T."/>
            <person name="Otillar R."/>
            <person name="Spatafora J.W."/>
            <person name="Yadav J.S."/>
            <person name="Aerts A."/>
            <person name="Benoit I."/>
            <person name="Boyd A."/>
            <person name="Carlson A."/>
            <person name="Copeland A."/>
            <person name="Coutinho P.M."/>
            <person name="de Vries R.P."/>
            <person name="Ferreira P."/>
            <person name="Findley K."/>
            <person name="Foster B."/>
            <person name="Gaskell J."/>
            <person name="Glotzer D."/>
            <person name="Gorecki P."/>
            <person name="Heitman J."/>
            <person name="Hesse C."/>
            <person name="Hori C."/>
            <person name="Igarashi K."/>
            <person name="Jurgens J.A."/>
            <person name="Kallen N."/>
            <person name="Kersten P."/>
            <person name="Kohler A."/>
            <person name="Kuees U."/>
            <person name="Kumar T.K.A."/>
            <person name="Kuo A."/>
            <person name="LaButti K."/>
            <person name="Larrondo L.F."/>
            <person name="Lindquist E."/>
            <person name="Ling A."/>
            <person name="Lombard V."/>
            <person name="Lucas S."/>
            <person name="Lundell T."/>
            <person name="Martin R."/>
            <person name="McLaughlin D.J."/>
            <person name="Morgenstern I."/>
            <person name="Morin E."/>
            <person name="Murat C."/>
            <person name="Nagy L.G."/>
            <person name="Nolan M."/>
            <person name="Ohm R.A."/>
            <person name="Patyshakuliyeva A."/>
            <person name="Rokas A."/>
            <person name="Ruiz-Duenas F.J."/>
            <person name="Sabat G."/>
            <person name="Salamov A."/>
            <person name="Samejima M."/>
            <person name="Schmutz J."/>
            <person name="Slot J.C."/>
            <person name="St John F."/>
            <person name="Stenlid J."/>
            <person name="Sun H."/>
            <person name="Sun S."/>
            <person name="Syed K."/>
            <person name="Tsang A."/>
            <person name="Wiebenga A."/>
            <person name="Young D."/>
            <person name="Pisabarro A."/>
            <person name="Eastwood D.C."/>
            <person name="Martin F."/>
            <person name="Cullen D."/>
            <person name="Grigoriev I.V."/>
            <person name="Hibbett D.S."/>
        </authorList>
    </citation>
    <scope>NUCLEOTIDE SEQUENCE [LARGE SCALE GENOMIC DNA]</scope>
    <source>
        <strain evidence="2 3">LYAD-421 SS1</strain>
    </source>
</reference>